<dbReference type="SUPFAM" id="SSF52777">
    <property type="entry name" value="CoA-dependent acyltransferases"/>
    <property type="match status" value="2"/>
</dbReference>
<dbReference type="OrthoDB" id="417886at2759"/>
<feature type="domain" description="VWFA" evidence="4">
    <location>
        <begin position="624"/>
        <end position="771"/>
    </location>
</feature>
<evidence type="ECO:0000256" key="2">
    <source>
        <dbReference type="SAM" id="MobiDB-lite"/>
    </source>
</evidence>
<dbReference type="PROSITE" id="PS50234">
    <property type="entry name" value="VWFA"/>
    <property type="match status" value="1"/>
</dbReference>
<feature type="region of interest" description="Disordered" evidence="2">
    <location>
        <begin position="513"/>
        <end position="552"/>
    </location>
</feature>
<dbReference type="InterPro" id="IPR035979">
    <property type="entry name" value="RBD_domain_sf"/>
</dbReference>
<dbReference type="Gene3D" id="3.40.50.410">
    <property type="entry name" value="von Willebrand factor, type A domain"/>
    <property type="match status" value="1"/>
</dbReference>
<accession>A0A1Q9E3H9</accession>
<keyword evidence="1" id="KW-0694">RNA-binding</keyword>
<organism evidence="5 6">
    <name type="scientific">Symbiodinium microadriaticum</name>
    <name type="common">Dinoflagellate</name>
    <name type="synonym">Zooxanthella microadriatica</name>
    <dbReference type="NCBI Taxonomy" id="2951"/>
    <lineage>
        <taxon>Eukaryota</taxon>
        <taxon>Sar</taxon>
        <taxon>Alveolata</taxon>
        <taxon>Dinophyceae</taxon>
        <taxon>Suessiales</taxon>
        <taxon>Symbiodiniaceae</taxon>
        <taxon>Symbiodinium</taxon>
    </lineage>
</organism>
<dbReference type="InterPro" id="IPR036465">
    <property type="entry name" value="vWFA_dom_sf"/>
</dbReference>
<evidence type="ECO:0000313" key="5">
    <source>
        <dbReference type="EMBL" id="OLQ01986.1"/>
    </source>
</evidence>
<dbReference type="PANTHER" id="PTHR28037:SF1">
    <property type="entry name" value="ALCOHOL O-ACETYLTRANSFERASE 1-RELATED"/>
    <property type="match status" value="1"/>
</dbReference>
<protein>
    <submittedName>
        <fullName evidence="5">Uncharacterized protein</fullName>
    </submittedName>
</protein>
<feature type="domain" description="RRM" evidence="3">
    <location>
        <begin position="214"/>
        <end position="294"/>
    </location>
</feature>
<dbReference type="Pfam" id="PF13519">
    <property type="entry name" value="VWA_2"/>
    <property type="match status" value="1"/>
</dbReference>
<feature type="compositionally biased region" description="Basic and acidic residues" evidence="2">
    <location>
        <begin position="593"/>
        <end position="602"/>
    </location>
</feature>
<dbReference type="SUPFAM" id="SSF53300">
    <property type="entry name" value="vWA-like"/>
    <property type="match status" value="1"/>
</dbReference>
<feature type="compositionally biased region" description="Basic and acidic residues" evidence="2">
    <location>
        <begin position="138"/>
        <end position="151"/>
    </location>
</feature>
<dbReference type="Pfam" id="PF00076">
    <property type="entry name" value="RRM_1"/>
    <property type="match status" value="1"/>
</dbReference>
<feature type="region of interest" description="Disordered" evidence="2">
    <location>
        <begin position="131"/>
        <end position="211"/>
    </location>
</feature>
<dbReference type="Proteomes" id="UP000186817">
    <property type="component" value="Unassembled WGS sequence"/>
</dbReference>
<dbReference type="InterPro" id="IPR012677">
    <property type="entry name" value="Nucleotide-bd_a/b_plait_sf"/>
</dbReference>
<dbReference type="EMBL" id="LSRX01000276">
    <property type="protein sequence ID" value="OLQ01986.1"/>
    <property type="molecule type" value="Genomic_DNA"/>
</dbReference>
<keyword evidence="6" id="KW-1185">Reference proteome</keyword>
<dbReference type="InterPro" id="IPR023213">
    <property type="entry name" value="CAT-like_dom_sf"/>
</dbReference>
<evidence type="ECO:0000259" key="3">
    <source>
        <dbReference type="PROSITE" id="PS50102"/>
    </source>
</evidence>
<feature type="region of interest" description="Disordered" evidence="2">
    <location>
        <begin position="1"/>
        <end position="22"/>
    </location>
</feature>
<dbReference type="InterPro" id="IPR052058">
    <property type="entry name" value="Alcohol_O-acetyltransferase"/>
</dbReference>
<name>A0A1Q9E3H9_SYMMI</name>
<dbReference type="SUPFAM" id="SSF54928">
    <property type="entry name" value="RNA-binding domain, RBD"/>
    <property type="match status" value="1"/>
</dbReference>
<dbReference type="InterPro" id="IPR000504">
    <property type="entry name" value="RRM_dom"/>
</dbReference>
<dbReference type="Gene3D" id="3.30.559.10">
    <property type="entry name" value="Chloramphenicol acetyltransferase-like domain"/>
    <property type="match status" value="1"/>
</dbReference>
<dbReference type="PROSITE" id="PS50102">
    <property type="entry name" value="RRM"/>
    <property type="match status" value="1"/>
</dbReference>
<evidence type="ECO:0000313" key="6">
    <source>
        <dbReference type="Proteomes" id="UP000186817"/>
    </source>
</evidence>
<dbReference type="GO" id="GO:0003723">
    <property type="term" value="F:RNA binding"/>
    <property type="evidence" value="ECO:0007669"/>
    <property type="project" value="UniProtKB-UniRule"/>
</dbReference>
<evidence type="ECO:0000259" key="4">
    <source>
        <dbReference type="PROSITE" id="PS50234"/>
    </source>
</evidence>
<dbReference type="Gene3D" id="3.30.70.330">
    <property type="match status" value="1"/>
</dbReference>
<feature type="compositionally biased region" description="Basic and acidic residues" evidence="2">
    <location>
        <begin position="164"/>
        <end position="176"/>
    </location>
</feature>
<feature type="region of interest" description="Disordered" evidence="2">
    <location>
        <begin position="593"/>
        <end position="621"/>
    </location>
</feature>
<feature type="compositionally biased region" description="Basic and acidic residues" evidence="2">
    <location>
        <begin position="201"/>
        <end position="211"/>
    </location>
</feature>
<dbReference type="PANTHER" id="PTHR28037">
    <property type="entry name" value="ALCOHOL O-ACETYLTRANSFERASE 1-RELATED"/>
    <property type="match status" value="1"/>
</dbReference>
<dbReference type="InterPro" id="IPR002035">
    <property type="entry name" value="VWF_A"/>
</dbReference>
<reference evidence="5 6" key="1">
    <citation type="submission" date="2016-02" db="EMBL/GenBank/DDBJ databases">
        <title>Genome analysis of coral dinoflagellate symbionts highlights evolutionary adaptations to a symbiotic lifestyle.</title>
        <authorList>
            <person name="Aranda M."/>
            <person name="Li Y."/>
            <person name="Liew Y.J."/>
            <person name="Baumgarten S."/>
            <person name="Simakov O."/>
            <person name="Wilson M."/>
            <person name="Piel J."/>
            <person name="Ashoor H."/>
            <person name="Bougouffa S."/>
            <person name="Bajic V.B."/>
            <person name="Ryu T."/>
            <person name="Ravasi T."/>
            <person name="Bayer T."/>
            <person name="Micklem G."/>
            <person name="Kim H."/>
            <person name="Bhak J."/>
            <person name="Lajeunesse T.C."/>
            <person name="Voolstra C.R."/>
        </authorList>
    </citation>
    <scope>NUCLEOTIDE SEQUENCE [LARGE SCALE GENOMIC DNA]</scope>
    <source>
        <strain evidence="5 6">CCMP2467</strain>
    </source>
</reference>
<sequence>MVEAATTLLRDGSPSQQGAVSSGAAWRSSLVSGLVLSSSPLVPSPRNSLRSASVMFGYPAGAEAADDWQQVSSSRKNRRRPNEDFGPSESFFSSSFNDSLGRAHMEQPEPFLCTNPWSGFNASAAPFQQNQQFAAARQHPEAPQRPARQDASRASAGTANPRQRCREGQDHGERPPHTSYTGQDAQRQAPKSCPRRPPRRPVAEDRCEGPVDDRKVRVKNLTLQTTEEQIRQAFNDAIPQQFTIQEAKLATDANGYTKGFAFVTFNCPDAAVYVRQITMVLDGKPCLIVPYRSREDVGKQALSAGCGPDSGRVDLRARVNEFVNRYELPKDLRELFTKCKAESAARAVSKLEARALDGQTPAKIAEIVKAELIDAKRHELPQCVQLKADRWVAKLSIDPTSKRQVMDYFHDRSAEEVEYVVDEEGDYFERGLPRQRDPVQWLSGEVKKHMQRKVQKLADDFCYKFRLDEDMVDRLNKLNEIGQRNVMKKWECAGNRWDVEQRLRALLEDEERFKHRQQSKPWPSKATVADKQRIEEDSSSSEDEKDITTKGGMADKLVLETIRKTAKQSPKTPSVKDRSNEVAFVRSQDWLRKSRQEKRIQAYEDGDGEEGRGDKRRKKPRPTHYIICVDASGSMMLDDCSSAAGETVTRLDAVMEQCRSFMKESSLNSDDVYSFLTFNEEYEMHFTGLPMQEAQSRLRNSKPKAEKQTLYSQGLEGVRRAIKQESSGKPALVIFFSDGEPTDDGAFMQVLNKIKNKFDSLGMKFYTAGCGKVLGDPSVSIARASAEKTNQSYELALGALGHRQERMKDRHSLVALSARQGEKFEHLQQMANISGGAFNNCGVSTTSIRNAFSAISSSISISRESEQKSMEPIGVCLGKSCGSAADRAGRVMGACQSGQSSYASPHSRSKSGRLVGRNLSAFERLSWKATPYATIAHWFQVQGPATAQDLAEALSLVHDHFAALQAIIQNKRFFLRPDLKPEIVIDEEADVSPQSLAVLGAEEASNGIAPTWQECEGRLLWRARVLREGWLLLTFHHAIVDERSIWMLMRELVSILSGRQRSSPKIALDLRLSELLDQPSSRFTKLMEQRQGGRLPGKAVGRLADLVPLGSPRRKLKPREGKEWPKPDGLAPWQCRKTRSQVASIPIASKLRAICRERNLTVNTALLASLAISLRKQMAGDGKVGMRPILAIDARMHVPDGQDLFGSYSLGARFRSGWGTLDVAPDTNFWDLAACAKNAVEDAGKKLEAHNIAWYMRFLTAAMGKKDVAWLQGALDLDGPDQGRTNAFLVSNAGILPELDSGSGFKVLQSHFVSHQAAWGPFVWLNVMTLEENMFLTLCYVDPLLCDEKAADLLALIVSSLEAACAPLDASKKILRNSLSDLPVPEEYKEVCA</sequence>
<feature type="region of interest" description="Disordered" evidence="2">
    <location>
        <begin position="65"/>
        <end position="92"/>
    </location>
</feature>
<evidence type="ECO:0000256" key="1">
    <source>
        <dbReference type="PROSITE-ProRule" id="PRU00176"/>
    </source>
</evidence>
<dbReference type="SMART" id="SM00360">
    <property type="entry name" value="RRM"/>
    <property type="match status" value="1"/>
</dbReference>
<dbReference type="Gene3D" id="3.30.559.30">
    <property type="entry name" value="Nonribosomal peptide synthetase, condensation domain"/>
    <property type="match status" value="1"/>
</dbReference>
<dbReference type="CDD" id="cd00590">
    <property type="entry name" value="RRM_SF"/>
    <property type="match status" value="1"/>
</dbReference>
<proteinExistence type="predicted"/>
<comment type="caution">
    <text evidence="5">The sequence shown here is derived from an EMBL/GenBank/DDBJ whole genome shotgun (WGS) entry which is preliminary data.</text>
</comment>
<dbReference type="CDD" id="cd00198">
    <property type="entry name" value="vWFA"/>
    <property type="match status" value="1"/>
</dbReference>
<gene>
    <name evidence="5" type="ORF">AK812_SmicGene15211</name>
</gene>